<dbReference type="AlphaFoldDB" id="A0A816I7J6"/>
<evidence type="ECO:0000313" key="2">
    <source>
        <dbReference type="EMBL" id="CAF1701336.1"/>
    </source>
</evidence>
<feature type="non-terminal residue" evidence="2">
    <location>
        <position position="1"/>
    </location>
</feature>
<protein>
    <submittedName>
        <fullName evidence="2">(rape) hypothetical protein</fullName>
    </submittedName>
</protein>
<organism evidence="2">
    <name type="scientific">Brassica napus</name>
    <name type="common">Rape</name>
    <dbReference type="NCBI Taxonomy" id="3708"/>
    <lineage>
        <taxon>Eukaryota</taxon>
        <taxon>Viridiplantae</taxon>
        <taxon>Streptophyta</taxon>
        <taxon>Embryophyta</taxon>
        <taxon>Tracheophyta</taxon>
        <taxon>Spermatophyta</taxon>
        <taxon>Magnoliopsida</taxon>
        <taxon>eudicotyledons</taxon>
        <taxon>Gunneridae</taxon>
        <taxon>Pentapetalae</taxon>
        <taxon>rosids</taxon>
        <taxon>malvids</taxon>
        <taxon>Brassicales</taxon>
        <taxon>Brassicaceae</taxon>
        <taxon>Brassiceae</taxon>
        <taxon>Brassica</taxon>
    </lineage>
</organism>
<sequence length="71" mass="8388">TWESIRLSAPQVYWEKAVWFKHAVPKHAFHFWVANLNRLPVRERLVTWGVCDYATCCLCGLGQETRDHVFL</sequence>
<reference evidence="2" key="1">
    <citation type="submission" date="2021-01" db="EMBL/GenBank/DDBJ databases">
        <authorList>
            <consortium name="Genoscope - CEA"/>
            <person name="William W."/>
        </authorList>
    </citation>
    <scope>NUCLEOTIDE SEQUENCE</scope>
</reference>
<name>A0A816I7J6_BRANA</name>
<evidence type="ECO:0000259" key="1">
    <source>
        <dbReference type="Pfam" id="PF13966"/>
    </source>
</evidence>
<dbReference type="Proteomes" id="UP001295469">
    <property type="component" value="Chromosome C03"/>
</dbReference>
<feature type="domain" description="Reverse transcriptase zinc-binding" evidence="1">
    <location>
        <begin position="1"/>
        <end position="71"/>
    </location>
</feature>
<feature type="non-terminal residue" evidence="2">
    <location>
        <position position="71"/>
    </location>
</feature>
<accession>A0A816I7J6</accession>
<gene>
    <name evidence="2" type="ORF">DARMORV10_C03P29780.1</name>
</gene>
<dbReference type="EMBL" id="HG994367">
    <property type="protein sequence ID" value="CAF1701336.1"/>
    <property type="molecule type" value="Genomic_DNA"/>
</dbReference>
<proteinExistence type="predicted"/>
<dbReference type="Pfam" id="PF13966">
    <property type="entry name" value="zf-RVT"/>
    <property type="match status" value="1"/>
</dbReference>
<dbReference type="InterPro" id="IPR026960">
    <property type="entry name" value="RVT-Znf"/>
</dbReference>